<name>A0A6F8ZGY7_9FIRM</name>
<accession>A0A6F8ZGY7</accession>
<dbReference type="SUPFAM" id="SSF144010">
    <property type="entry name" value="CofE-like"/>
    <property type="match status" value="1"/>
</dbReference>
<feature type="compositionally biased region" description="Gly residues" evidence="1">
    <location>
        <begin position="250"/>
        <end position="269"/>
    </location>
</feature>
<feature type="region of interest" description="Disordered" evidence="1">
    <location>
        <begin position="1"/>
        <end position="21"/>
    </location>
</feature>
<dbReference type="GO" id="GO:0016874">
    <property type="term" value="F:ligase activity"/>
    <property type="evidence" value="ECO:0007669"/>
    <property type="project" value="UniProtKB-KW"/>
</dbReference>
<dbReference type="EMBL" id="LR778114">
    <property type="protein sequence ID" value="CAB1128906.1"/>
    <property type="molecule type" value="Genomic_DNA"/>
</dbReference>
<proteinExistence type="predicted"/>
<keyword evidence="3" id="KW-0436">Ligase</keyword>
<dbReference type="InterPro" id="IPR002847">
    <property type="entry name" value="F420-0_gamma-glut_ligase-dom"/>
</dbReference>
<protein>
    <submittedName>
        <fullName evidence="3">F420-0:Gamma-glutamyl ligase</fullName>
    </submittedName>
</protein>
<organism evidence="3 4">
    <name type="scientific">Candidatus Hydrogenisulfobacillus filiaventi</name>
    <dbReference type="NCBI Taxonomy" id="2707344"/>
    <lineage>
        <taxon>Bacteria</taxon>
        <taxon>Bacillati</taxon>
        <taxon>Bacillota</taxon>
        <taxon>Clostridia</taxon>
        <taxon>Eubacteriales</taxon>
        <taxon>Clostridiales Family XVII. Incertae Sedis</taxon>
        <taxon>Candidatus Hydrogenisulfobacillus</taxon>
    </lineage>
</organism>
<feature type="region of interest" description="Disordered" evidence="1">
    <location>
        <begin position="220"/>
        <end position="269"/>
    </location>
</feature>
<dbReference type="KEGG" id="hfv:R50_1400"/>
<keyword evidence="4" id="KW-1185">Reference proteome</keyword>
<dbReference type="Pfam" id="PF01996">
    <property type="entry name" value="F420_ligase"/>
    <property type="match status" value="1"/>
</dbReference>
<sequence length="269" mass="28759">MSGMEGPATGQAGHWLPKAPREVGPGRVERYVVRTHLVQPREDLVRNLSPYLAGRVRPGDIVCVGEKVVAIAEGRVYELEAVRARWLARFLAGRVRQLGYGLGLRRPETMEMAIREVGSLRIMAAAAAGALDRLTGRSGDFYRVAGRRVSTIDGPGPTTIPPYNRAIVLGPRRPELFARRLARRLGCGVAVVDVNDVGSVVLARSPGVDARLVEEALRDNPMGQGSQQTPVAVLRPRRRPAPGHPRRPGGPAGGLGVLQPWPGGGAGPA</sequence>
<evidence type="ECO:0000313" key="4">
    <source>
        <dbReference type="Proteomes" id="UP000503399"/>
    </source>
</evidence>
<evidence type="ECO:0000256" key="1">
    <source>
        <dbReference type="SAM" id="MobiDB-lite"/>
    </source>
</evidence>
<dbReference type="Proteomes" id="UP000503399">
    <property type="component" value="Chromosome"/>
</dbReference>
<evidence type="ECO:0000313" key="3">
    <source>
        <dbReference type="EMBL" id="CAB1128906.1"/>
    </source>
</evidence>
<feature type="compositionally biased region" description="Basic residues" evidence="1">
    <location>
        <begin position="235"/>
        <end position="247"/>
    </location>
</feature>
<gene>
    <name evidence="3" type="ORF">R50_1400</name>
</gene>
<reference evidence="3 4" key="1">
    <citation type="submission" date="2020-02" db="EMBL/GenBank/DDBJ databases">
        <authorList>
            <person name="Hogendoorn C."/>
        </authorList>
    </citation>
    <scope>NUCLEOTIDE SEQUENCE [LARGE SCALE GENOMIC DNA]</scope>
    <source>
        <strain evidence="3">R501</strain>
    </source>
</reference>
<feature type="domain" description="Coenzyme F420:L-glutamate ligase-like" evidence="2">
    <location>
        <begin position="33"/>
        <end position="117"/>
    </location>
</feature>
<dbReference type="AlphaFoldDB" id="A0A6F8ZGY7"/>
<evidence type="ECO:0000259" key="2">
    <source>
        <dbReference type="Pfam" id="PF01996"/>
    </source>
</evidence>
<dbReference type="Gene3D" id="3.30.1330.100">
    <property type="entry name" value="CofE-like"/>
    <property type="match status" value="1"/>
</dbReference>